<accession>A0A7C9B5V6</accession>
<dbReference type="EMBL" id="GISG01286395">
    <property type="protein sequence ID" value="MBA4680295.1"/>
    <property type="molecule type" value="Transcribed_RNA"/>
</dbReference>
<organism evidence="1">
    <name type="scientific">Opuntia streptacantha</name>
    <name type="common">Prickly pear cactus</name>
    <name type="synonym">Opuntia cardona</name>
    <dbReference type="NCBI Taxonomy" id="393608"/>
    <lineage>
        <taxon>Eukaryota</taxon>
        <taxon>Viridiplantae</taxon>
        <taxon>Streptophyta</taxon>
        <taxon>Embryophyta</taxon>
        <taxon>Tracheophyta</taxon>
        <taxon>Spermatophyta</taxon>
        <taxon>Magnoliopsida</taxon>
        <taxon>eudicotyledons</taxon>
        <taxon>Gunneridae</taxon>
        <taxon>Pentapetalae</taxon>
        <taxon>Caryophyllales</taxon>
        <taxon>Cactineae</taxon>
        <taxon>Cactaceae</taxon>
        <taxon>Opuntioideae</taxon>
        <taxon>Opuntia</taxon>
    </lineage>
</organism>
<name>A0A7C9B5V6_OPUST</name>
<evidence type="ECO:0000313" key="1">
    <source>
        <dbReference type="EMBL" id="MBA4680295.1"/>
    </source>
</evidence>
<dbReference type="AlphaFoldDB" id="A0A7C9B5V6"/>
<sequence>MEFCLERESGLEELERKEEGGVEGVEGVFGEMPNSCLALTTIEWRRFSGPNANLIISFSPWSWISNKPMIFDAFSGSKLWILENTTFVASYASILSFLGC</sequence>
<proteinExistence type="predicted"/>
<protein>
    <submittedName>
        <fullName evidence="1">Uncharacterized protein</fullName>
    </submittedName>
</protein>
<reference evidence="1" key="2">
    <citation type="submission" date="2020-07" db="EMBL/GenBank/DDBJ databases">
        <authorList>
            <person name="Vera ALvarez R."/>
            <person name="Arias-Moreno D.M."/>
            <person name="Jimenez-Jacinto V."/>
            <person name="Jimenez-Bremont J.F."/>
            <person name="Swaminathan K."/>
            <person name="Moose S.P."/>
            <person name="Guerrero-Gonzalez M.L."/>
            <person name="Marino-Ramirez L."/>
            <person name="Landsman D."/>
            <person name="Rodriguez-Kessler M."/>
            <person name="Delgado-Sanchez P."/>
        </authorList>
    </citation>
    <scope>NUCLEOTIDE SEQUENCE</scope>
    <source>
        <tissue evidence="1">Cladode</tissue>
    </source>
</reference>
<reference evidence="1" key="1">
    <citation type="journal article" date="2013" name="J. Plant Res.">
        <title>Effect of fungi and light on seed germination of three Opuntia species from semiarid lands of central Mexico.</title>
        <authorList>
            <person name="Delgado-Sanchez P."/>
            <person name="Jimenez-Bremont J.F."/>
            <person name="Guerrero-Gonzalez Mde L."/>
            <person name="Flores J."/>
        </authorList>
    </citation>
    <scope>NUCLEOTIDE SEQUENCE</scope>
    <source>
        <tissue evidence="1">Cladode</tissue>
    </source>
</reference>